<dbReference type="FunFam" id="1.10.287.130:FF:000003">
    <property type="entry name" value="Histidine kinase"/>
    <property type="match status" value="1"/>
</dbReference>
<dbReference type="CDD" id="cd16922">
    <property type="entry name" value="HATPase_EvgS-ArcB-TorS-like"/>
    <property type="match status" value="1"/>
</dbReference>
<dbReference type="Gene3D" id="6.10.340.10">
    <property type="match status" value="1"/>
</dbReference>
<dbReference type="InterPro" id="IPR003594">
    <property type="entry name" value="HATPase_dom"/>
</dbReference>
<sequence length="937" mass="104096">MTTGLGLRGRILLLTLLPASVLSVLLAGVFVYWQLADHQLRLVERGELNVRQLGRLAASQLKAEQAEEVLEALCDEALNDEDVRAARIFNRNGELLAHAGPRMPGLPNWLAVHRLQTEHLDGVSRFSLPVRQSQLEPRGNQLQPSEDPILGWVEIELSHHSTLVRTYRTLLISLALLATGMITITLLALHLQRSVSAPLRKIGAAVARLREGHLDTRLPALGNPELDRLASALNRMAEALQGAQEEMQHNIDIAVEDLRENMETIEVQNIELDMARKEALEASRIKSEFLANMSHEIRTPLNGILGFTRMLQKSTLNNRQRDFVNTIESSAESLLAIINEILDFSKIEAGKLVLDNLPFNLRELLQEIMTLLAPAAHSKHLELLCLIYRDTPVNLVGDPLRLRQILTNLINNAIKFTEHGSVCVRVMLEDDIQQRATLRISVQDTGIGLSDAEQQRLFLAFSQASHGKYRQQGGTGLGLVISKRLIEQMGGEIGVQSLPGEGSEFWISVTLPLSKEQDEPCRLQHPLKYPALLFEPHKLAHTVLSNELEDLGLEHQSFSQIDALRSAYVKQRIAKTTQDLLLIISADNRQLPPGRLEGLLENWHEDGCKVIVLCPSTEQSLYASLIGEEVATILSKPVCPGKLKEAIEQLYASHAQPKAVSLPAPHDPARPPHILCVDDNPANLKLVTTLLSDLGAQTAAAEDGFAALRLCHQQRFDLIFMDVQMPGLDGLQTTQEIRRQEQLEGQTAMPIIALTAHALANEKRALLQGGMDDYLTKPISERQLVQVIEKWTGKSLHGSHEDLPMRRSSDLPVLDEQEGLRLAAGKADLARDMLSMLAASLGEARTNIRLALRNKDKEELLNQVHRLHGATRYCGVPELRTTCQQCETLLKESRLADGLPLPEVALHDLDQAIERLQQALYEKDQHTPDEAHASTSL</sequence>
<evidence type="ECO:0000256" key="14">
    <source>
        <dbReference type="PROSITE-ProRule" id="PRU00110"/>
    </source>
</evidence>
<dbReference type="Gene3D" id="3.40.50.2300">
    <property type="match status" value="2"/>
</dbReference>
<dbReference type="GO" id="GO:0005886">
    <property type="term" value="C:plasma membrane"/>
    <property type="evidence" value="ECO:0007669"/>
    <property type="project" value="UniProtKB-SubCell"/>
</dbReference>
<evidence type="ECO:0000259" key="20">
    <source>
        <dbReference type="PROSITE" id="PS50885"/>
    </source>
</evidence>
<evidence type="ECO:0000256" key="12">
    <source>
        <dbReference type="ARBA" id="ARBA00023012"/>
    </source>
</evidence>
<evidence type="ECO:0000313" key="23">
    <source>
        <dbReference type="Proteomes" id="UP000185766"/>
    </source>
</evidence>
<dbReference type="PROSITE" id="PS50109">
    <property type="entry name" value="HIS_KIN"/>
    <property type="match status" value="1"/>
</dbReference>
<comment type="subcellular location">
    <subcellularLocation>
        <location evidence="2">Cell membrane</location>
        <topology evidence="2">Multi-pass membrane protein</topology>
    </subcellularLocation>
</comment>
<evidence type="ECO:0000259" key="19">
    <source>
        <dbReference type="PROSITE" id="PS50110"/>
    </source>
</evidence>
<evidence type="ECO:0000256" key="3">
    <source>
        <dbReference type="ARBA" id="ARBA00012438"/>
    </source>
</evidence>
<dbReference type="InterPro" id="IPR019247">
    <property type="entry name" value="Histidine_kinase_BarA_N"/>
</dbReference>
<dbReference type="SMART" id="SM00073">
    <property type="entry name" value="HPT"/>
    <property type="match status" value="1"/>
</dbReference>
<evidence type="ECO:0000259" key="21">
    <source>
        <dbReference type="PROSITE" id="PS50894"/>
    </source>
</evidence>
<dbReference type="Gene3D" id="1.20.120.160">
    <property type="entry name" value="HPT domain"/>
    <property type="match status" value="1"/>
</dbReference>
<dbReference type="Gene3D" id="1.10.287.130">
    <property type="match status" value="1"/>
</dbReference>
<dbReference type="SMART" id="SM00388">
    <property type="entry name" value="HisKA"/>
    <property type="match status" value="1"/>
</dbReference>
<dbReference type="Pfam" id="PF00512">
    <property type="entry name" value="HisKA"/>
    <property type="match status" value="1"/>
</dbReference>
<dbReference type="InterPro" id="IPR003661">
    <property type="entry name" value="HisK_dim/P_dom"/>
</dbReference>
<evidence type="ECO:0000256" key="8">
    <source>
        <dbReference type="ARBA" id="ARBA00022741"/>
    </source>
</evidence>
<dbReference type="InterPro" id="IPR036641">
    <property type="entry name" value="HPT_dom_sf"/>
</dbReference>
<feature type="modified residue" description="Phosphohistidine" evidence="14">
    <location>
        <position position="865"/>
    </location>
</feature>
<evidence type="ECO:0000256" key="6">
    <source>
        <dbReference type="ARBA" id="ARBA00022679"/>
    </source>
</evidence>
<dbReference type="PANTHER" id="PTHR45339">
    <property type="entry name" value="HYBRID SIGNAL TRANSDUCTION HISTIDINE KINASE J"/>
    <property type="match status" value="1"/>
</dbReference>
<evidence type="ECO:0000256" key="1">
    <source>
        <dbReference type="ARBA" id="ARBA00000085"/>
    </source>
</evidence>
<keyword evidence="5 15" id="KW-0597">Phosphoprotein</keyword>
<dbReference type="SMART" id="SM00304">
    <property type="entry name" value="HAMP"/>
    <property type="match status" value="1"/>
</dbReference>
<dbReference type="FunFam" id="3.30.565.10:FF:000010">
    <property type="entry name" value="Sensor histidine kinase RcsC"/>
    <property type="match status" value="1"/>
</dbReference>
<dbReference type="SUPFAM" id="SSF47226">
    <property type="entry name" value="Histidine-containing phosphotransfer domain, HPT domain"/>
    <property type="match status" value="1"/>
</dbReference>
<accession>A0A1H7PTB6</accession>
<evidence type="ECO:0000256" key="17">
    <source>
        <dbReference type="SAM" id="Phobius"/>
    </source>
</evidence>
<evidence type="ECO:0000256" key="2">
    <source>
        <dbReference type="ARBA" id="ARBA00004651"/>
    </source>
</evidence>
<dbReference type="Proteomes" id="UP000185766">
    <property type="component" value="Unassembled WGS sequence"/>
</dbReference>
<dbReference type="SMART" id="SM00387">
    <property type="entry name" value="HATPase_c"/>
    <property type="match status" value="1"/>
</dbReference>
<dbReference type="EC" id="2.7.13.3" evidence="3"/>
<dbReference type="PRINTS" id="PR00344">
    <property type="entry name" value="BCTRLSENSOR"/>
</dbReference>
<dbReference type="CDD" id="cd00082">
    <property type="entry name" value="HisKA"/>
    <property type="match status" value="1"/>
</dbReference>
<evidence type="ECO:0000256" key="15">
    <source>
        <dbReference type="PROSITE-ProRule" id="PRU00169"/>
    </source>
</evidence>
<keyword evidence="11 17" id="KW-1133">Transmembrane helix</keyword>
<proteinExistence type="predicted"/>
<keyword evidence="9 22" id="KW-0418">Kinase</keyword>
<dbReference type="STRING" id="1429083.GCA_001885685_02149"/>
<feature type="domain" description="Response regulatory" evidence="19">
    <location>
        <begin position="673"/>
        <end position="792"/>
    </location>
</feature>
<dbReference type="InterPro" id="IPR036097">
    <property type="entry name" value="HisK_dim/P_sf"/>
</dbReference>
<dbReference type="Pfam" id="PF02518">
    <property type="entry name" value="HATPase_c"/>
    <property type="match status" value="1"/>
</dbReference>
<evidence type="ECO:0000256" key="16">
    <source>
        <dbReference type="SAM" id="Coils"/>
    </source>
</evidence>
<evidence type="ECO:0000256" key="7">
    <source>
        <dbReference type="ARBA" id="ARBA00022692"/>
    </source>
</evidence>
<feature type="domain" description="HAMP" evidence="20">
    <location>
        <begin position="193"/>
        <end position="245"/>
    </location>
</feature>
<dbReference type="Pfam" id="PF01627">
    <property type="entry name" value="Hpt"/>
    <property type="match status" value="1"/>
</dbReference>
<dbReference type="GO" id="GO:0005524">
    <property type="term" value="F:ATP binding"/>
    <property type="evidence" value="ECO:0007669"/>
    <property type="project" value="UniProtKB-KW"/>
</dbReference>
<dbReference type="InterPro" id="IPR005467">
    <property type="entry name" value="His_kinase_dom"/>
</dbReference>
<evidence type="ECO:0000256" key="5">
    <source>
        <dbReference type="ARBA" id="ARBA00022553"/>
    </source>
</evidence>
<protein>
    <recommendedName>
        <fullName evidence="3">histidine kinase</fullName>
        <ecNumber evidence="3">2.7.13.3</ecNumber>
    </recommendedName>
</protein>
<keyword evidence="13 17" id="KW-0472">Membrane</keyword>
<keyword evidence="6" id="KW-0808">Transferase</keyword>
<evidence type="ECO:0000256" key="13">
    <source>
        <dbReference type="ARBA" id="ARBA00023136"/>
    </source>
</evidence>
<dbReference type="PROSITE" id="PS50894">
    <property type="entry name" value="HPT"/>
    <property type="match status" value="1"/>
</dbReference>
<feature type="domain" description="Histidine kinase" evidence="18">
    <location>
        <begin position="292"/>
        <end position="513"/>
    </location>
</feature>
<dbReference type="EMBL" id="FOAS01000011">
    <property type="protein sequence ID" value="SEL39070.1"/>
    <property type="molecule type" value="Genomic_DNA"/>
</dbReference>
<dbReference type="PROSITE" id="PS50885">
    <property type="entry name" value="HAMP"/>
    <property type="match status" value="1"/>
</dbReference>
<dbReference type="InterPro" id="IPR011006">
    <property type="entry name" value="CheY-like_superfamily"/>
</dbReference>
<keyword evidence="23" id="KW-1185">Reference proteome</keyword>
<keyword evidence="16" id="KW-0175">Coiled coil</keyword>
<keyword evidence="10" id="KW-0067">ATP-binding</keyword>
<dbReference type="PROSITE" id="PS50110">
    <property type="entry name" value="RESPONSE_REGULATORY"/>
    <property type="match status" value="1"/>
</dbReference>
<dbReference type="SUPFAM" id="SSF47384">
    <property type="entry name" value="Homodimeric domain of signal transducing histidine kinase"/>
    <property type="match status" value="1"/>
</dbReference>
<evidence type="ECO:0000256" key="9">
    <source>
        <dbReference type="ARBA" id="ARBA00022777"/>
    </source>
</evidence>
<evidence type="ECO:0000256" key="11">
    <source>
        <dbReference type="ARBA" id="ARBA00022989"/>
    </source>
</evidence>
<feature type="coiled-coil region" evidence="16">
    <location>
        <begin position="226"/>
        <end position="275"/>
    </location>
</feature>
<organism evidence="22 23">
    <name type="scientific">Atopomonas hussainii</name>
    <dbReference type="NCBI Taxonomy" id="1429083"/>
    <lineage>
        <taxon>Bacteria</taxon>
        <taxon>Pseudomonadati</taxon>
        <taxon>Pseudomonadota</taxon>
        <taxon>Gammaproteobacteria</taxon>
        <taxon>Pseudomonadales</taxon>
        <taxon>Pseudomonadaceae</taxon>
        <taxon>Atopomonas</taxon>
    </lineage>
</organism>
<dbReference type="GO" id="GO:0000155">
    <property type="term" value="F:phosphorelay sensor kinase activity"/>
    <property type="evidence" value="ECO:0007669"/>
    <property type="project" value="InterPro"/>
</dbReference>
<comment type="catalytic activity">
    <reaction evidence="1">
        <text>ATP + protein L-histidine = ADP + protein N-phospho-L-histidine.</text>
        <dbReference type="EC" id="2.7.13.3"/>
    </reaction>
</comment>
<keyword evidence="4" id="KW-1003">Cell membrane</keyword>
<dbReference type="CDD" id="cd17546">
    <property type="entry name" value="REC_hyHK_CKI1_RcsC-like"/>
    <property type="match status" value="1"/>
</dbReference>
<dbReference type="Gene3D" id="3.30.565.10">
    <property type="entry name" value="Histidine kinase-like ATPase, C-terminal domain"/>
    <property type="match status" value="1"/>
</dbReference>
<dbReference type="SUPFAM" id="SSF55874">
    <property type="entry name" value="ATPase domain of HSP90 chaperone/DNA topoisomerase II/histidine kinase"/>
    <property type="match status" value="1"/>
</dbReference>
<dbReference type="CDD" id="cd00088">
    <property type="entry name" value="HPT"/>
    <property type="match status" value="1"/>
</dbReference>
<evidence type="ECO:0000259" key="18">
    <source>
        <dbReference type="PROSITE" id="PS50109"/>
    </source>
</evidence>
<dbReference type="Pfam" id="PF09984">
    <property type="entry name" value="sCache_4"/>
    <property type="match status" value="1"/>
</dbReference>
<dbReference type="InterPro" id="IPR008207">
    <property type="entry name" value="Sig_transdc_His_kin_Hpt_dom"/>
</dbReference>
<name>A0A1H7PTB6_9GAMM</name>
<keyword evidence="8" id="KW-0547">Nucleotide-binding</keyword>
<evidence type="ECO:0000256" key="10">
    <source>
        <dbReference type="ARBA" id="ARBA00022840"/>
    </source>
</evidence>
<evidence type="ECO:0000256" key="4">
    <source>
        <dbReference type="ARBA" id="ARBA00022475"/>
    </source>
</evidence>
<evidence type="ECO:0000313" key="22">
    <source>
        <dbReference type="EMBL" id="SEL39070.1"/>
    </source>
</evidence>
<dbReference type="Pfam" id="PF00072">
    <property type="entry name" value="Response_reg"/>
    <property type="match status" value="1"/>
</dbReference>
<dbReference type="RefSeq" id="WP_074868898.1">
    <property type="nucleotide sequence ID" value="NZ_FOAS01000011.1"/>
</dbReference>
<gene>
    <name evidence="22" type="ORF">SAMN05216214_111140</name>
</gene>
<keyword evidence="12" id="KW-0902">Two-component regulatory system</keyword>
<dbReference type="InterPro" id="IPR003660">
    <property type="entry name" value="HAMP_dom"/>
</dbReference>
<keyword evidence="7 17" id="KW-0812">Transmembrane</keyword>
<feature type="transmembrane region" description="Helical" evidence="17">
    <location>
        <begin position="170"/>
        <end position="191"/>
    </location>
</feature>
<dbReference type="SMART" id="SM00448">
    <property type="entry name" value="REC"/>
    <property type="match status" value="1"/>
</dbReference>
<dbReference type="Pfam" id="PF00672">
    <property type="entry name" value="HAMP"/>
    <property type="match status" value="1"/>
</dbReference>
<dbReference type="InterPro" id="IPR036890">
    <property type="entry name" value="HATPase_C_sf"/>
</dbReference>
<feature type="transmembrane region" description="Helical" evidence="17">
    <location>
        <begin position="12"/>
        <end position="35"/>
    </location>
</feature>
<dbReference type="SUPFAM" id="SSF52172">
    <property type="entry name" value="CheY-like"/>
    <property type="match status" value="1"/>
</dbReference>
<dbReference type="InterPro" id="IPR004358">
    <property type="entry name" value="Sig_transdc_His_kin-like_C"/>
</dbReference>
<feature type="domain" description="HPt" evidence="21">
    <location>
        <begin position="826"/>
        <end position="923"/>
    </location>
</feature>
<dbReference type="CDD" id="cd06225">
    <property type="entry name" value="HAMP"/>
    <property type="match status" value="1"/>
</dbReference>
<dbReference type="InterPro" id="IPR001789">
    <property type="entry name" value="Sig_transdc_resp-reg_receiver"/>
</dbReference>
<dbReference type="PANTHER" id="PTHR45339:SF5">
    <property type="entry name" value="HISTIDINE KINASE"/>
    <property type="match status" value="1"/>
</dbReference>
<dbReference type="AlphaFoldDB" id="A0A1H7PTB6"/>
<reference evidence="22 23" key="1">
    <citation type="submission" date="2016-10" db="EMBL/GenBank/DDBJ databases">
        <authorList>
            <person name="de Groot N.N."/>
        </authorList>
    </citation>
    <scope>NUCLEOTIDE SEQUENCE [LARGE SCALE GENOMIC DNA]</scope>
    <source>
        <strain evidence="22 23">JCM 19513</strain>
    </source>
</reference>
<feature type="modified residue" description="4-aspartylphosphate" evidence="15">
    <location>
        <position position="722"/>
    </location>
</feature>
<dbReference type="SUPFAM" id="SSF158472">
    <property type="entry name" value="HAMP domain-like"/>
    <property type="match status" value="1"/>
</dbReference>